<dbReference type="PANTHER" id="PTHR12599:SF0">
    <property type="entry name" value="PTERIN-4-ALPHA-CARBINOLAMINE DEHYDRATASE"/>
    <property type="match status" value="1"/>
</dbReference>
<comment type="catalytic activity">
    <reaction evidence="1 4">
        <text>(4aS,6R)-4a-hydroxy-L-erythro-5,6,7,8-tetrahydrobiopterin = (6R)-L-erythro-6,7-dihydrobiopterin + H2O</text>
        <dbReference type="Rhea" id="RHEA:11920"/>
        <dbReference type="ChEBI" id="CHEBI:15377"/>
        <dbReference type="ChEBI" id="CHEBI:15642"/>
        <dbReference type="ChEBI" id="CHEBI:43120"/>
        <dbReference type="EC" id="4.2.1.96"/>
    </reaction>
</comment>
<evidence type="ECO:0000256" key="2">
    <source>
        <dbReference type="ARBA" id="ARBA00006472"/>
    </source>
</evidence>
<dbReference type="InterPro" id="IPR001533">
    <property type="entry name" value="Pterin_deHydtase"/>
</dbReference>
<dbReference type="GO" id="GO:0008124">
    <property type="term" value="F:4-alpha-hydroxytetrahydrobiopterin dehydratase activity"/>
    <property type="evidence" value="ECO:0007669"/>
    <property type="project" value="UniProtKB-EC"/>
</dbReference>
<reference evidence="5 6" key="1">
    <citation type="submission" date="2023-09" db="EMBL/GenBank/DDBJ databases">
        <authorList>
            <person name="Rey-Velasco X."/>
        </authorList>
    </citation>
    <scope>NUCLEOTIDE SEQUENCE [LARGE SCALE GENOMIC DNA]</scope>
    <source>
        <strain evidence="5 6">W345</strain>
    </source>
</reference>
<name>A0ABU2WEL5_9GAMM</name>
<dbReference type="RefSeq" id="WP_311363707.1">
    <property type="nucleotide sequence ID" value="NZ_JAVRIC010000003.1"/>
</dbReference>
<evidence type="ECO:0000313" key="6">
    <source>
        <dbReference type="Proteomes" id="UP001254608"/>
    </source>
</evidence>
<dbReference type="NCBIfam" id="NF002019">
    <property type="entry name" value="PRK00823.1-4"/>
    <property type="match status" value="1"/>
</dbReference>
<sequence>MTELVQRRCVPCEGGTQPLSHADAGVLMKKLRANWTLADDASYIEAHFEFKNYWRTTAFINAVIWIAHSEDHHPDIQFGYKTCSIRYSTHAANGLTENDFICAAKVDALNRD</sequence>
<proteinExistence type="inferred from homology"/>
<keyword evidence="3 4" id="KW-0456">Lyase</keyword>
<comment type="caution">
    <text evidence="5">The sequence shown here is derived from an EMBL/GenBank/DDBJ whole genome shotgun (WGS) entry which is preliminary data.</text>
</comment>
<dbReference type="Pfam" id="PF01329">
    <property type="entry name" value="Pterin_4a"/>
    <property type="match status" value="1"/>
</dbReference>
<dbReference type="PANTHER" id="PTHR12599">
    <property type="entry name" value="PTERIN-4-ALPHA-CARBINOLAMINE DEHYDRATASE"/>
    <property type="match status" value="1"/>
</dbReference>
<evidence type="ECO:0000256" key="3">
    <source>
        <dbReference type="ARBA" id="ARBA00023239"/>
    </source>
</evidence>
<dbReference type="Gene3D" id="3.30.1360.20">
    <property type="entry name" value="Transcriptional coactivator/pterin dehydratase"/>
    <property type="match status" value="1"/>
</dbReference>
<dbReference type="EMBL" id="JAVRIC010000003">
    <property type="protein sequence ID" value="MDT0496313.1"/>
    <property type="molecule type" value="Genomic_DNA"/>
</dbReference>
<gene>
    <name evidence="5" type="ORF">RM530_02885</name>
</gene>
<dbReference type="Proteomes" id="UP001254608">
    <property type="component" value="Unassembled WGS sequence"/>
</dbReference>
<keyword evidence="6" id="KW-1185">Reference proteome</keyword>
<dbReference type="InterPro" id="IPR036428">
    <property type="entry name" value="PCD_sf"/>
</dbReference>
<organism evidence="5 6">
    <name type="scientific">Banduia mediterranea</name>
    <dbReference type="NCBI Taxonomy" id="3075609"/>
    <lineage>
        <taxon>Bacteria</taxon>
        <taxon>Pseudomonadati</taxon>
        <taxon>Pseudomonadota</taxon>
        <taxon>Gammaproteobacteria</taxon>
        <taxon>Nevskiales</taxon>
        <taxon>Algiphilaceae</taxon>
        <taxon>Banduia</taxon>
    </lineage>
</organism>
<dbReference type="HAMAP" id="MF_00434">
    <property type="entry name" value="Pterin_4_alpha"/>
    <property type="match status" value="1"/>
</dbReference>
<comment type="similarity">
    <text evidence="2 4">Belongs to the pterin-4-alpha-carbinolamine dehydratase family.</text>
</comment>
<evidence type="ECO:0000256" key="1">
    <source>
        <dbReference type="ARBA" id="ARBA00001554"/>
    </source>
</evidence>
<accession>A0ABU2WEL5</accession>
<evidence type="ECO:0000256" key="4">
    <source>
        <dbReference type="HAMAP-Rule" id="MF_00434"/>
    </source>
</evidence>
<protein>
    <recommendedName>
        <fullName evidence="4">Putative pterin-4-alpha-carbinolamine dehydratase</fullName>
        <shortName evidence="4">PHS</shortName>
        <ecNumber evidence="4">4.2.1.96</ecNumber>
    </recommendedName>
    <alternativeName>
        <fullName evidence="4">4-alpha-hydroxy-tetrahydropterin dehydratase</fullName>
    </alternativeName>
    <alternativeName>
        <fullName evidence="4">Pterin carbinolamine dehydratase</fullName>
        <shortName evidence="4">PCD</shortName>
    </alternativeName>
</protein>
<dbReference type="EC" id="4.2.1.96" evidence="4"/>
<evidence type="ECO:0000313" key="5">
    <source>
        <dbReference type="EMBL" id="MDT0496313.1"/>
    </source>
</evidence>
<dbReference type="CDD" id="cd00913">
    <property type="entry name" value="PCD_DCoH_subfamily_a"/>
    <property type="match status" value="1"/>
</dbReference>
<dbReference type="SUPFAM" id="SSF55248">
    <property type="entry name" value="PCD-like"/>
    <property type="match status" value="1"/>
</dbReference>